<dbReference type="Gene3D" id="3.30.1360.60">
    <property type="entry name" value="Glucose permease domain IIB"/>
    <property type="match status" value="1"/>
</dbReference>
<evidence type="ECO:0000256" key="3">
    <source>
        <dbReference type="ARBA" id="ARBA00022475"/>
    </source>
</evidence>
<dbReference type="SUPFAM" id="SSF55604">
    <property type="entry name" value="Glucose permease domain IIB"/>
    <property type="match status" value="1"/>
</dbReference>
<evidence type="ECO:0000256" key="2">
    <source>
        <dbReference type="ARBA" id="ARBA00022448"/>
    </source>
</evidence>
<evidence type="ECO:0000256" key="1">
    <source>
        <dbReference type="ARBA" id="ARBA00004651"/>
    </source>
</evidence>
<evidence type="ECO:0000313" key="16">
    <source>
        <dbReference type="Proteomes" id="UP000579281"/>
    </source>
</evidence>
<keyword evidence="7 12" id="KW-0812">Transmembrane</keyword>
<feature type="transmembrane region" description="Helical" evidence="12">
    <location>
        <begin position="44"/>
        <end position="66"/>
    </location>
</feature>
<organism evidence="15 16">
    <name type="scientific">Anaerosolibacter carboniphilus</name>
    <dbReference type="NCBI Taxonomy" id="1417629"/>
    <lineage>
        <taxon>Bacteria</taxon>
        <taxon>Bacillati</taxon>
        <taxon>Bacillota</taxon>
        <taxon>Clostridia</taxon>
        <taxon>Peptostreptococcales</taxon>
        <taxon>Thermotaleaceae</taxon>
        <taxon>Anaerosolibacter</taxon>
    </lineage>
</organism>
<dbReference type="GO" id="GO:0005886">
    <property type="term" value="C:plasma membrane"/>
    <property type="evidence" value="ECO:0007669"/>
    <property type="project" value="UniProtKB-SubCell"/>
</dbReference>
<dbReference type="RefSeq" id="WP_184307771.1">
    <property type="nucleotide sequence ID" value="NZ_JACHEN010000002.1"/>
</dbReference>
<dbReference type="EMBL" id="JACHEN010000002">
    <property type="protein sequence ID" value="MBB6214385.1"/>
    <property type="molecule type" value="Genomic_DNA"/>
</dbReference>
<dbReference type="GO" id="GO:0008982">
    <property type="term" value="F:protein-N(PI)-phosphohistidine-sugar phosphotransferase activity"/>
    <property type="evidence" value="ECO:0007669"/>
    <property type="project" value="InterPro"/>
</dbReference>
<evidence type="ECO:0000256" key="6">
    <source>
        <dbReference type="ARBA" id="ARBA00022683"/>
    </source>
</evidence>
<evidence type="ECO:0000256" key="7">
    <source>
        <dbReference type="ARBA" id="ARBA00022692"/>
    </source>
</evidence>
<feature type="transmembrane region" description="Helical" evidence="12">
    <location>
        <begin position="133"/>
        <end position="154"/>
    </location>
</feature>
<protein>
    <submittedName>
        <fullName evidence="15">PTS system N-acetylglucosamine-specific IIC component</fullName>
    </submittedName>
</protein>
<dbReference type="PANTHER" id="PTHR30009:SF4">
    <property type="entry name" value="PTS SYSTEM N-ACETYLGLUCOSAMINE-SPECIFIC EIICBA COMPONENT"/>
    <property type="match status" value="1"/>
</dbReference>
<dbReference type="InterPro" id="IPR003352">
    <property type="entry name" value="PTS_EIIC"/>
</dbReference>
<keyword evidence="10 12" id="KW-0472">Membrane</keyword>
<evidence type="ECO:0000256" key="10">
    <source>
        <dbReference type="ARBA" id="ARBA00023136"/>
    </source>
</evidence>
<dbReference type="InterPro" id="IPR010974">
    <property type="entry name" value="PTS_IIBC_nag"/>
</dbReference>
<keyword evidence="6" id="KW-0598">Phosphotransferase system</keyword>
<dbReference type="GO" id="GO:0015764">
    <property type="term" value="P:N-acetylglucosamine transport"/>
    <property type="evidence" value="ECO:0007669"/>
    <property type="project" value="TreeGrafter"/>
</dbReference>
<feature type="transmembrane region" description="Helical" evidence="12">
    <location>
        <begin position="331"/>
        <end position="357"/>
    </location>
</feature>
<dbReference type="PROSITE" id="PS51098">
    <property type="entry name" value="PTS_EIIB_TYPE_1"/>
    <property type="match status" value="1"/>
</dbReference>
<evidence type="ECO:0000313" key="15">
    <source>
        <dbReference type="EMBL" id="MBB6214385.1"/>
    </source>
</evidence>
<dbReference type="PANTHER" id="PTHR30009">
    <property type="entry name" value="CYTOCHROME C-TYPE SYNTHESIS PROTEIN AND PTS TRANSMEMBRANE COMPONENT"/>
    <property type="match status" value="1"/>
</dbReference>
<dbReference type="PROSITE" id="PS01035">
    <property type="entry name" value="PTS_EIIB_TYPE_1_CYS"/>
    <property type="match status" value="1"/>
</dbReference>
<sequence>MGNLFGKLQKLGKAMMLPVAVLPVAAILLRIGQGDLLNMPFISAAGDAVFANLALIFAIGIAVGLAKDNAGAAGLAGAVGYFTLTKGATAIDATINMGVLAGIISGILAGNMYNKFHDIKLPEWLGFFGGRRFVPIITSLAMIVLALIFGKIWPPIQGVIDSAGQWIIGAGAAGVFVFGLLNRLLIPVGLHHVINTIVWFVFGEYTKVDGTVATGDLGRYFAGDPTAGGFMAGFYPIMMFGLIGVALAMYTTAKPENRKTVGGALFSVAFTSFLTGITEPLEFMFMFLAPVLYALHALFTGAAMAICYVLGIKHGFGFSAGLIDFILNMKFATNGWLLVPVGLAFMAVYYFVFVFAIKAMNLPTPGRMDDEEGSAAEIIADKGIAGLAREYIEKLGGPENIVEIDSCITRLRITLRDASIVKDEEMKALGASGVLRPNNKNMQVVVGTKAELIAEEIKTGLKAMARKA</sequence>
<reference evidence="15 16" key="1">
    <citation type="submission" date="2020-08" db="EMBL/GenBank/DDBJ databases">
        <title>Genomic Encyclopedia of Type Strains, Phase IV (KMG-IV): sequencing the most valuable type-strain genomes for metagenomic binning, comparative biology and taxonomic classification.</title>
        <authorList>
            <person name="Goeker M."/>
        </authorList>
    </citation>
    <scope>NUCLEOTIDE SEQUENCE [LARGE SCALE GENOMIC DNA]</scope>
    <source>
        <strain evidence="15 16">DSM 103526</strain>
    </source>
</reference>
<feature type="domain" description="PTS EIIC type-1" evidence="14">
    <location>
        <begin position="2"/>
        <end position="369"/>
    </location>
</feature>
<dbReference type="PROSITE" id="PS51103">
    <property type="entry name" value="PTS_EIIC_TYPE_1"/>
    <property type="match status" value="1"/>
</dbReference>
<feature type="active site" description="Phosphocysteine intermediate; for EIIB activity" evidence="11">
    <location>
        <position position="407"/>
    </location>
</feature>
<dbReference type="AlphaFoldDB" id="A0A841KW30"/>
<dbReference type="GO" id="GO:0090563">
    <property type="term" value="F:protein-phosphocysteine-sugar phosphotransferase activity"/>
    <property type="evidence" value="ECO:0007669"/>
    <property type="project" value="TreeGrafter"/>
</dbReference>
<keyword evidence="5" id="KW-0808">Transferase</keyword>
<keyword evidence="4" id="KW-0762">Sugar transport</keyword>
<dbReference type="InterPro" id="IPR036878">
    <property type="entry name" value="Glu_permease_IIB"/>
</dbReference>
<comment type="subcellular location">
    <subcellularLocation>
        <location evidence="1">Cell membrane</location>
        <topology evidence="1">Multi-pass membrane protein</topology>
    </subcellularLocation>
</comment>
<dbReference type="Proteomes" id="UP000579281">
    <property type="component" value="Unassembled WGS sequence"/>
</dbReference>
<keyword evidence="8" id="KW-0418">Kinase</keyword>
<evidence type="ECO:0000256" key="11">
    <source>
        <dbReference type="PROSITE-ProRule" id="PRU00421"/>
    </source>
</evidence>
<evidence type="ECO:0000256" key="12">
    <source>
        <dbReference type="SAM" id="Phobius"/>
    </source>
</evidence>
<evidence type="ECO:0000259" key="13">
    <source>
        <dbReference type="PROSITE" id="PS51098"/>
    </source>
</evidence>
<dbReference type="CDD" id="cd00212">
    <property type="entry name" value="PTS_IIB_glc"/>
    <property type="match status" value="1"/>
</dbReference>
<name>A0A841KW30_9FIRM</name>
<keyword evidence="16" id="KW-1185">Reference proteome</keyword>
<feature type="transmembrane region" description="Helical" evidence="12">
    <location>
        <begin position="93"/>
        <end position="113"/>
    </location>
</feature>
<dbReference type="NCBIfam" id="TIGR00826">
    <property type="entry name" value="EIIB_glc"/>
    <property type="match status" value="1"/>
</dbReference>
<feature type="domain" description="PTS EIIB type-1" evidence="13">
    <location>
        <begin position="385"/>
        <end position="467"/>
    </location>
</feature>
<dbReference type="InterPro" id="IPR001996">
    <property type="entry name" value="PTS_IIB_1"/>
</dbReference>
<evidence type="ECO:0000256" key="5">
    <source>
        <dbReference type="ARBA" id="ARBA00022679"/>
    </source>
</evidence>
<feature type="transmembrane region" description="Helical" evidence="12">
    <location>
        <begin position="283"/>
        <end position="310"/>
    </location>
</feature>
<keyword evidence="9 12" id="KW-1133">Transmembrane helix</keyword>
<feature type="transmembrane region" description="Helical" evidence="12">
    <location>
        <begin position="166"/>
        <end position="186"/>
    </location>
</feature>
<dbReference type="Pfam" id="PF00367">
    <property type="entry name" value="PTS_EIIB"/>
    <property type="match status" value="1"/>
</dbReference>
<dbReference type="InterPro" id="IPR013013">
    <property type="entry name" value="PTS_EIIC_1"/>
</dbReference>
<gene>
    <name evidence="15" type="ORF">HNQ80_000465</name>
</gene>
<keyword evidence="3" id="KW-1003">Cell membrane</keyword>
<evidence type="ECO:0000259" key="14">
    <source>
        <dbReference type="PROSITE" id="PS51103"/>
    </source>
</evidence>
<dbReference type="GO" id="GO:0015572">
    <property type="term" value="F:N-acetylglucosamine transmembrane transporter activity"/>
    <property type="evidence" value="ECO:0007669"/>
    <property type="project" value="InterPro"/>
</dbReference>
<comment type="caution">
    <text evidence="15">The sequence shown here is derived from an EMBL/GenBank/DDBJ whole genome shotgun (WGS) entry which is preliminary data.</text>
</comment>
<feature type="transmembrane region" description="Helical" evidence="12">
    <location>
        <begin position="227"/>
        <end position="248"/>
    </location>
</feature>
<evidence type="ECO:0000256" key="4">
    <source>
        <dbReference type="ARBA" id="ARBA00022597"/>
    </source>
</evidence>
<dbReference type="GO" id="GO:0009401">
    <property type="term" value="P:phosphoenolpyruvate-dependent sugar phosphotransferase system"/>
    <property type="evidence" value="ECO:0007669"/>
    <property type="project" value="UniProtKB-KW"/>
</dbReference>
<dbReference type="GO" id="GO:0016301">
    <property type="term" value="F:kinase activity"/>
    <property type="evidence" value="ECO:0007669"/>
    <property type="project" value="UniProtKB-KW"/>
</dbReference>
<proteinExistence type="predicted"/>
<dbReference type="Pfam" id="PF02378">
    <property type="entry name" value="PTS_EIIC"/>
    <property type="match status" value="1"/>
</dbReference>
<evidence type="ECO:0000256" key="8">
    <source>
        <dbReference type="ARBA" id="ARBA00022777"/>
    </source>
</evidence>
<keyword evidence="2" id="KW-0813">Transport</keyword>
<evidence type="ECO:0000256" key="9">
    <source>
        <dbReference type="ARBA" id="ARBA00022989"/>
    </source>
</evidence>
<feature type="transmembrane region" description="Helical" evidence="12">
    <location>
        <begin position="260"/>
        <end position="277"/>
    </location>
</feature>
<dbReference type="GO" id="GO:0019866">
    <property type="term" value="C:organelle inner membrane"/>
    <property type="evidence" value="ECO:0007669"/>
    <property type="project" value="InterPro"/>
</dbReference>
<dbReference type="InterPro" id="IPR050429">
    <property type="entry name" value="PTS_Glucose_EIICBA"/>
</dbReference>
<accession>A0A841KW30</accession>
<dbReference type="InterPro" id="IPR018113">
    <property type="entry name" value="PTrfase_EIIB_Cys"/>
</dbReference>
<dbReference type="NCBIfam" id="TIGR01998">
    <property type="entry name" value="PTS-II-BC-nag"/>
    <property type="match status" value="1"/>
</dbReference>